<evidence type="ECO:0000313" key="9">
    <source>
        <dbReference type="EMBL" id="GBG95968.1"/>
    </source>
</evidence>
<evidence type="ECO:0000256" key="2">
    <source>
        <dbReference type="ARBA" id="ARBA00006206"/>
    </source>
</evidence>
<proteinExistence type="inferred from homology"/>
<dbReference type="EMBL" id="BFFO01000001">
    <property type="protein sequence ID" value="GBG95968.1"/>
    <property type="molecule type" value="Genomic_DNA"/>
</dbReference>
<comment type="similarity">
    <text evidence="2 5">Belongs to the aldose epimerase family.</text>
</comment>
<dbReference type="NCBIfam" id="NF008277">
    <property type="entry name" value="PRK11055.1"/>
    <property type="match status" value="1"/>
</dbReference>
<keyword evidence="3 5" id="KW-0413">Isomerase</keyword>
<evidence type="ECO:0000256" key="3">
    <source>
        <dbReference type="ARBA" id="ARBA00023235"/>
    </source>
</evidence>
<protein>
    <recommendedName>
        <fullName evidence="5">Aldose 1-epimerase</fullName>
        <ecNumber evidence="5">5.1.3.3</ecNumber>
    </recommendedName>
</protein>
<evidence type="ECO:0000256" key="8">
    <source>
        <dbReference type="PIRSR" id="PIRSR005096-3"/>
    </source>
</evidence>
<evidence type="ECO:0000256" key="5">
    <source>
        <dbReference type="PIRNR" id="PIRNR005096"/>
    </source>
</evidence>
<comment type="catalytic activity">
    <reaction evidence="5">
        <text>alpha-D-glucose = beta-D-glucose</text>
        <dbReference type="Rhea" id="RHEA:10264"/>
        <dbReference type="ChEBI" id="CHEBI:15903"/>
        <dbReference type="ChEBI" id="CHEBI:17925"/>
        <dbReference type="EC" id="5.1.3.3"/>
    </reaction>
</comment>
<gene>
    <name evidence="9" type="primary">galM_1</name>
    <name evidence="9" type="ORF">NtB2_00070</name>
</gene>
<dbReference type="InterPro" id="IPR047215">
    <property type="entry name" value="Galactose_mutarotase-like"/>
</dbReference>
<dbReference type="UniPathway" id="UPA00242"/>
<dbReference type="RefSeq" id="WP_109244963.1">
    <property type="nucleotide sequence ID" value="NZ_BFFO01000001.1"/>
</dbReference>
<dbReference type="InterPro" id="IPR011013">
    <property type="entry name" value="Gal_mutarotase_sf_dom"/>
</dbReference>
<dbReference type="InterPro" id="IPR008183">
    <property type="entry name" value="Aldose_1/G6P_1-epimerase"/>
</dbReference>
<comment type="pathway">
    <text evidence="1 5">Carbohydrate metabolism; hexose metabolism.</text>
</comment>
<dbReference type="GO" id="GO:0033499">
    <property type="term" value="P:galactose catabolic process via UDP-galactose, Leloir pathway"/>
    <property type="evidence" value="ECO:0007669"/>
    <property type="project" value="TreeGrafter"/>
</dbReference>
<reference evidence="9 10" key="1">
    <citation type="journal article" date="2018" name="Genome Announc.">
        <title>Draft Genome Sequence of Lactococcus sp. Strain NtB2 (JCM 32569), Isolated from the Gut of the Higher Termite Nasutitermes takasagoensis.</title>
        <authorList>
            <person name="Noda S."/>
            <person name="Aihara C."/>
            <person name="Yuki M."/>
            <person name="Ohkuma M."/>
        </authorList>
    </citation>
    <scope>NUCLEOTIDE SEQUENCE [LARGE SCALE GENOMIC DNA]</scope>
    <source>
        <strain evidence="9 10">NtB2</strain>
    </source>
</reference>
<keyword evidence="4 5" id="KW-0119">Carbohydrate metabolism</keyword>
<name>A0A2R5HI78_9LACT</name>
<feature type="binding site" evidence="8">
    <location>
        <begin position="166"/>
        <end position="168"/>
    </location>
    <ligand>
        <name>beta-D-galactose</name>
        <dbReference type="ChEBI" id="CHEBI:27667"/>
    </ligand>
</feature>
<evidence type="ECO:0000256" key="1">
    <source>
        <dbReference type="ARBA" id="ARBA00005028"/>
    </source>
</evidence>
<dbReference type="GO" id="GO:0030246">
    <property type="term" value="F:carbohydrate binding"/>
    <property type="evidence" value="ECO:0007669"/>
    <property type="project" value="InterPro"/>
</dbReference>
<dbReference type="InterPro" id="IPR015443">
    <property type="entry name" value="Aldose_1-epimerase"/>
</dbReference>
<feature type="active site" description="Proton acceptor" evidence="6">
    <location>
        <position position="300"/>
    </location>
</feature>
<dbReference type="PANTHER" id="PTHR10091:SF0">
    <property type="entry name" value="GALACTOSE MUTAROTASE"/>
    <property type="match status" value="1"/>
</dbReference>
<dbReference type="CDD" id="cd09019">
    <property type="entry name" value="galactose_mutarotase_like"/>
    <property type="match status" value="1"/>
</dbReference>
<evidence type="ECO:0000256" key="7">
    <source>
        <dbReference type="PIRSR" id="PIRSR005096-2"/>
    </source>
</evidence>
<evidence type="ECO:0000313" key="10">
    <source>
        <dbReference type="Proteomes" id="UP000245021"/>
    </source>
</evidence>
<dbReference type="Proteomes" id="UP000245021">
    <property type="component" value="Unassembled WGS sequence"/>
</dbReference>
<comment type="caution">
    <text evidence="9">The sequence shown here is derived from an EMBL/GenBank/DDBJ whole genome shotgun (WGS) entry which is preliminary data.</text>
</comment>
<dbReference type="GO" id="GO:0005737">
    <property type="term" value="C:cytoplasm"/>
    <property type="evidence" value="ECO:0007669"/>
    <property type="project" value="TreeGrafter"/>
</dbReference>
<evidence type="ECO:0000256" key="6">
    <source>
        <dbReference type="PIRSR" id="PIRSR005096-1"/>
    </source>
</evidence>
<evidence type="ECO:0000256" key="4">
    <source>
        <dbReference type="ARBA" id="ARBA00023277"/>
    </source>
</evidence>
<organism evidence="9 10">
    <name type="scientific">Lactococcus termiticola</name>
    <dbReference type="NCBI Taxonomy" id="2169526"/>
    <lineage>
        <taxon>Bacteria</taxon>
        <taxon>Bacillati</taxon>
        <taxon>Bacillota</taxon>
        <taxon>Bacilli</taxon>
        <taxon>Lactobacillales</taxon>
        <taxon>Streptococcaceae</taxon>
        <taxon>Lactococcus</taxon>
    </lineage>
</organism>
<accession>A0A2R5HI78</accession>
<dbReference type="InterPro" id="IPR014718">
    <property type="entry name" value="GH-type_carb-bd"/>
</dbReference>
<dbReference type="GO" id="GO:0004034">
    <property type="term" value="F:aldose 1-epimerase activity"/>
    <property type="evidence" value="ECO:0007669"/>
    <property type="project" value="UniProtKB-EC"/>
</dbReference>
<feature type="binding site" evidence="7">
    <location>
        <position position="239"/>
    </location>
    <ligand>
        <name>beta-D-galactose</name>
        <dbReference type="ChEBI" id="CHEBI:27667"/>
    </ligand>
</feature>
<sequence>MKIETNDFGAGTVLIRLTNKSGQSIAFSNLGARVVDWNIDGRQIVLGFDSAQEYLDKDAYPGATIGRTAGRVTNGIIHVDGQDIQLPQNEGEQTLHGGPKSFETKVWDYEIIDDAVKFTLTSPDGDNGYPGNLKVTVIHRFDEAGDWTIEYEAISDKDTVFNPTGHVYFNLAGDASQPIDDHQLKISASRFVPLKDKTELVRGDIVDVTGTDFDLREGLSLKQVFASDDAQIQLVDGFDHPFLLDAPSLSTEQASLSYEDLTISVKTDQPALVIFTANFGDIPTEFRGKKIANHGGITFESQVSPGSELIPELGDISLRAGELYQSQTIYSLRKQEK</sequence>
<dbReference type="EC" id="5.1.3.3" evidence="5"/>
<dbReference type="SUPFAM" id="SSF74650">
    <property type="entry name" value="Galactose mutarotase-like"/>
    <property type="match status" value="1"/>
</dbReference>
<dbReference type="Pfam" id="PF01263">
    <property type="entry name" value="Aldose_epim"/>
    <property type="match status" value="1"/>
</dbReference>
<dbReference type="AlphaFoldDB" id="A0A2R5HI78"/>
<dbReference type="PIRSF" id="PIRSF005096">
    <property type="entry name" value="GALM"/>
    <property type="match status" value="1"/>
</dbReference>
<feature type="active site" description="Proton donor" evidence="6">
    <location>
        <position position="166"/>
    </location>
</feature>
<dbReference type="Gene3D" id="2.70.98.10">
    <property type="match status" value="1"/>
</dbReference>
<keyword evidence="10" id="KW-1185">Reference proteome</keyword>
<dbReference type="PANTHER" id="PTHR10091">
    <property type="entry name" value="ALDOSE-1-EPIMERASE"/>
    <property type="match status" value="1"/>
</dbReference>
<dbReference type="OrthoDB" id="9779408at2"/>
<dbReference type="GO" id="GO:0006006">
    <property type="term" value="P:glucose metabolic process"/>
    <property type="evidence" value="ECO:0007669"/>
    <property type="project" value="TreeGrafter"/>
</dbReference>